<evidence type="ECO:0000313" key="2">
    <source>
        <dbReference type="EMBL" id="ORY89779.1"/>
    </source>
</evidence>
<evidence type="ECO:0000313" key="3">
    <source>
        <dbReference type="Proteomes" id="UP000193467"/>
    </source>
</evidence>
<dbReference type="Proteomes" id="UP000193467">
    <property type="component" value="Unassembled WGS sequence"/>
</dbReference>
<dbReference type="InParanoid" id="A0A1Y2G1U2"/>
<gene>
    <name evidence="2" type="ORF">BCR35DRAFT_158669</name>
</gene>
<keyword evidence="3" id="KW-1185">Reference proteome</keyword>
<evidence type="ECO:0000256" key="1">
    <source>
        <dbReference type="SAM" id="MobiDB-lite"/>
    </source>
</evidence>
<accession>A0A1Y2G1U2</accession>
<organism evidence="2 3">
    <name type="scientific">Leucosporidium creatinivorum</name>
    <dbReference type="NCBI Taxonomy" id="106004"/>
    <lineage>
        <taxon>Eukaryota</taxon>
        <taxon>Fungi</taxon>
        <taxon>Dikarya</taxon>
        <taxon>Basidiomycota</taxon>
        <taxon>Pucciniomycotina</taxon>
        <taxon>Microbotryomycetes</taxon>
        <taxon>Leucosporidiales</taxon>
        <taxon>Leucosporidium</taxon>
    </lineage>
</organism>
<dbReference type="AlphaFoldDB" id="A0A1Y2G1U2"/>
<comment type="caution">
    <text evidence="2">The sequence shown here is derived from an EMBL/GenBank/DDBJ whole genome shotgun (WGS) entry which is preliminary data.</text>
</comment>
<proteinExistence type="predicted"/>
<feature type="region of interest" description="Disordered" evidence="1">
    <location>
        <begin position="56"/>
        <end position="173"/>
    </location>
</feature>
<feature type="compositionally biased region" description="Polar residues" evidence="1">
    <location>
        <begin position="156"/>
        <end position="172"/>
    </location>
</feature>
<name>A0A1Y2G1U2_9BASI</name>
<protein>
    <submittedName>
        <fullName evidence="2">Uncharacterized protein</fullName>
    </submittedName>
</protein>
<dbReference type="EMBL" id="MCGR01000005">
    <property type="protein sequence ID" value="ORY89779.1"/>
    <property type="molecule type" value="Genomic_DNA"/>
</dbReference>
<feature type="compositionally biased region" description="Polar residues" evidence="1">
    <location>
        <begin position="129"/>
        <end position="138"/>
    </location>
</feature>
<sequence length="209" mass="22538">MFSTKPRRGTEKIVSRSARLATHDYAVPRRFQGSMGGRTRRWTGDALLVDPREGLDAVPEQASSSSSVLESTNTPPQRLVYFNGHLGTRGRSAPLPRPLRPFSSPPIKLQLSEPSPSTKAAAHLPRLSRGSSETSSAGVATRRGGGRPPFRRAAFSTSPSRSSLVQGDSTTRPMLPYMTEASEERIQQISSLSFDAQTGCMAIGLEPSS</sequence>
<reference evidence="2 3" key="1">
    <citation type="submission" date="2016-07" db="EMBL/GenBank/DDBJ databases">
        <title>Pervasive Adenine N6-methylation of Active Genes in Fungi.</title>
        <authorList>
            <consortium name="DOE Joint Genome Institute"/>
            <person name="Mondo S.J."/>
            <person name="Dannebaum R.O."/>
            <person name="Kuo R.C."/>
            <person name="Labutti K."/>
            <person name="Haridas S."/>
            <person name="Kuo A."/>
            <person name="Salamov A."/>
            <person name="Ahrendt S.R."/>
            <person name="Lipzen A."/>
            <person name="Sullivan W."/>
            <person name="Andreopoulos W.B."/>
            <person name="Clum A."/>
            <person name="Lindquist E."/>
            <person name="Daum C."/>
            <person name="Ramamoorthy G.K."/>
            <person name="Gryganskyi A."/>
            <person name="Culley D."/>
            <person name="Magnuson J.K."/>
            <person name="James T.Y."/>
            <person name="O'Malley M.A."/>
            <person name="Stajich J.E."/>
            <person name="Spatafora J.W."/>
            <person name="Visel A."/>
            <person name="Grigoriev I.V."/>
        </authorList>
    </citation>
    <scope>NUCLEOTIDE SEQUENCE [LARGE SCALE GENOMIC DNA]</scope>
    <source>
        <strain evidence="2 3">62-1032</strain>
    </source>
</reference>